<dbReference type="Pfam" id="PF13193">
    <property type="entry name" value="AMP-binding_C"/>
    <property type="match status" value="1"/>
</dbReference>
<keyword evidence="12" id="KW-1185">Reference proteome</keyword>
<evidence type="ECO:0000256" key="2">
    <source>
        <dbReference type="ARBA" id="ARBA00013275"/>
    </source>
</evidence>
<dbReference type="KEGG" id="ppel:H6H00_26985"/>
<feature type="domain" description="AMP-binding enzyme C-terminal" evidence="9">
    <location>
        <begin position="525"/>
        <end position="603"/>
    </location>
</feature>
<dbReference type="GO" id="GO:0005829">
    <property type="term" value="C:cytosol"/>
    <property type="evidence" value="ECO:0007669"/>
    <property type="project" value="TreeGrafter"/>
</dbReference>
<dbReference type="InterPro" id="IPR025110">
    <property type="entry name" value="AMP-bd_C"/>
</dbReference>
<dbReference type="Pfam" id="PF16177">
    <property type="entry name" value="ACAS_N"/>
    <property type="match status" value="1"/>
</dbReference>
<dbReference type="GO" id="GO:0003987">
    <property type="term" value="F:acetate-CoA ligase activity"/>
    <property type="evidence" value="ECO:0007669"/>
    <property type="project" value="UniProtKB-UniRule"/>
</dbReference>
<dbReference type="PANTHER" id="PTHR24095">
    <property type="entry name" value="ACETYL-COENZYME A SYNTHETASE"/>
    <property type="match status" value="1"/>
</dbReference>
<dbReference type="PROSITE" id="PS00455">
    <property type="entry name" value="AMP_BINDING"/>
    <property type="match status" value="1"/>
</dbReference>
<evidence type="ECO:0000256" key="4">
    <source>
        <dbReference type="ARBA" id="ARBA00022741"/>
    </source>
</evidence>
<dbReference type="GO" id="GO:0019427">
    <property type="term" value="P:acetyl-CoA biosynthetic process from acetate"/>
    <property type="evidence" value="ECO:0007669"/>
    <property type="project" value="UniProtKB-UniRule"/>
</dbReference>
<dbReference type="InterPro" id="IPR042099">
    <property type="entry name" value="ANL_N_sf"/>
</dbReference>
<evidence type="ECO:0000259" key="9">
    <source>
        <dbReference type="Pfam" id="PF13193"/>
    </source>
</evidence>
<dbReference type="NCBIfam" id="NF001208">
    <property type="entry name" value="PRK00174.1"/>
    <property type="match status" value="1"/>
</dbReference>
<reference evidence="11 12" key="1">
    <citation type="submission" date="2020-08" db="EMBL/GenBank/DDBJ databases">
        <authorList>
            <person name="Mo P."/>
        </authorList>
    </citation>
    <scope>NUCLEOTIDE SEQUENCE [LARGE SCALE GENOMIC DNA]</scope>
    <source>
        <strain evidence="11 12">CGMCC 4.1532</strain>
    </source>
</reference>
<dbReference type="NCBIfam" id="TIGR02188">
    <property type="entry name" value="Ac_CoA_lig_AcsA"/>
    <property type="match status" value="1"/>
</dbReference>
<dbReference type="SUPFAM" id="SSF56801">
    <property type="entry name" value="Acetyl-CoA synthetase-like"/>
    <property type="match status" value="1"/>
</dbReference>
<evidence type="ECO:0000256" key="3">
    <source>
        <dbReference type="ARBA" id="ARBA00022598"/>
    </source>
</evidence>
<organism evidence="11 12">
    <name type="scientific">Pseudonocardia petroleophila</name>
    <dbReference type="NCBI Taxonomy" id="37331"/>
    <lineage>
        <taxon>Bacteria</taxon>
        <taxon>Bacillati</taxon>
        <taxon>Actinomycetota</taxon>
        <taxon>Actinomycetes</taxon>
        <taxon>Pseudonocardiales</taxon>
        <taxon>Pseudonocardiaceae</taxon>
        <taxon>Pseudonocardia</taxon>
    </lineage>
</organism>
<evidence type="ECO:0000256" key="6">
    <source>
        <dbReference type="ARBA" id="ARBA00022990"/>
    </source>
</evidence>
<dbReference type="InterPro" id="IPR020845">
    <property type="entry name" value="AMP-binding_CS"/>
</dbReference>
<dbReference type="Gene3D" id="3.30.300.30">
    <property type="match status" value="1"/>
</dbReference>
<dbReference type="InterPro" id="IPR045851">
    <property type="entry name" value="AMP-bd_C_sf"/>
</dbReference>
<proteinExistence type="inferred from homology"/>
<evidence type="ECO:0000256" key="7">
    <source>
        <dbReference type="NCBIfam" id="TIGR02188"/>
    </source>
</evidence>
<evidence type="ECO:0000259" key="10">
    <source>
        <dbReference type="Pfam" id="PF16177"/>
    </source>
</evidence>
<gene>
    <name evidence="11" type="primary">acs</name>
    <name evidence="11" type="ORF">H6H00_26985</name>
</gene>
<dbReference type="FunFam" id="3.40.50.12780:FF:000001">
    <property type="entry name" value="Acetyl-coenzyme A synthetase"/>
    <property type="match status" value="1"/>
</dbReference>
<evidence type="ECO:0000256" key="5">
    <source>
        <dbReference type="ARBA" id="ARBA00022840"/>
    </source>
</evidence>
<dbReference type="AlphaFoldDB" id="A0A7G7MSW6"/>
<name>A0A7G7MSW6_9PSEU</name>
<dbReference type="EMBL" id="CP060131">
    <property type="protein sequence ID" value="QNG55877.1"/>
    <property type="molecule type" value="Genomic_DNA"/>
</dbReference>
<keyword evidence="4" id="KW-0547">Nucleotide-binding</keyword>
<dbReference type="Pfam" id="PF00501">
    <property type="entry name" value="AMP-binding"/>
    <property type="match status" value="1"/>
</dbReference>
<evidence type="ECO:0000259" key="8">
    <source>
        <dbReference type="Pfam" id="PF00501"/>
    </source>
</evidence>
<dbReference type="EC" id="6.2.1.1" evidence="2 7"/>
<dbReference type="Gene3D" id="3.40.50.12780">
    <property type="entry name" value="N-terminal domain of ligase-like"/>
    <property type="match status" value="1"/>
</dbReference>
<keyword evidence="6" id="KW-0007">Acetylation</keyword>
<dbReference type="InterPro" id="IPR032387">
    <property type="entry name" value="ACAS_N"/>
</dbReference>
<protein>
    <recommendedName>
        <fullName evidence="2 7">Acetate--CoA ligase</fullName>
        <ecNumber evidence="2 7">6.2.1.1</ecNumber>
    </recommendedName>
</protein>
<keyword evidence="3 11" id="KW-0436">Ligase</keyword>
<dbReference type="GO" id="GO:0005524">
    <property type="term" value="F:ATP binding"/>
    <property type="evidence" value="ECO:0007669"/>
    <property type="project" value="UniProtKB-KW"/>
</dbReference>
<sequence>MGSVTSSFPPPAPLAASANVRADVYAEAAADPDAFWLRQARRLEWGREPRHGYDGSAFPAVTWFADGTLNVARNCVDRHVEAGLGDKVALLWEGEPGDERRVTYAELAAEVARCAHALTALGVGPGDVVVVYLPVLVETVVVMLACARIGAVHSMVFGGFSAAALRFRVTDGAAKLLVTTDGQYRRGRAVPVKRNADAAVEGVGSVEHVLVVRRTGGEVDWTDGRDVWWHDVVDPQPGTHEAAAFPAESPLMLVYTSGTTGTPKGLLHTMGGYLTQASWTAWACFDHRPDDVYWCTADLAWVTAHTYEVYGPLSNGVTQVLYEGTPDTPEPGRHFAIIAKHGVTVYYTAPTLVRTYMKWGEQVPAAHDLSSLRLLGSVGEAINPEAWRWFHRVIGGGRCPVVDTWWQSETGAAVVAPLPGVTVLKPGSATRALPGMSVRVVDEAGRTCDPDEGGLLVIDRAGPGMARTVWGDPERFVVSYYARFGDRGWYLAGDGARVDADGYVWLQGRVDDVMNVSGHRLSSIELESALVSHPRVAEAGVVGAPDGTTGQAVVAFVVTAGEAAPGEDLDADLRAHVGRELGPVARPREVIVVDELPKTRSGKIMRRLLLDVTAGREPGDTTSLVDPDAFATLAADFRRR</sequence>
<evidence type="ECO:0000313" key="11">
    <source>
        <dbReference type="EMBL" id="QNG55877.1"/>
    </source>
</evidence>
<dbReference type="PANTHER" id="PTHR24095:SF14">
    <property type="entry name" value="ACETYL-COENZYME A SYNTHETASE 1"/>
    <property type="match status" value="1"/>
</dbReference>
<evidence type="ECO:0000256" key="1">
    <source>
        <dbReference type="ARBA" id="ARBA00006432"/>
    </source>
</evidence>
<dbReference type="InterPro" id="IPR011904">
    <property type="entry name" value="Ac_CoA_lig"/>
</dbReference>
<feature type="domain" description="AMP-dependent synthetase/ligase" evidence="8">
    <location>
        <begin position="83"/>
        <end position="469"/>
    </location>
</feature>
<dbReference type="GO" id="GO:0016208">
    <property type="term" value="F:AMP binding"/>
    <property type="evidence" value="ECO:0007669"/>
    <property type="project" value="InterPro"/>
</dbReference>
<keyword evidence="5" id="KW-0067">ATP-binding</keyword>
<evidence type="ECO:0000313" key="12">
    <source>
        <dbReference type="Proteomes" id="UP000515728"/>
    </source>
</evidence>
<feature type="domain" description="Acetyl-coenzyme A synthetase N-terminal" evidence="10">
    <location>
        <begin position="23"/>
        <end position="75"/>
    </location>
</feature>
<dbReference type="Proteomes" id="UP000515728">
    <property type="component" value="Chromosome"/>
</dbReference>
<accession>A0A7G7MSW6</accession>
<dbReference type="InterPro" id="IPR000873">
    <property type="entry name" value="AMP-dep_synth/lig_dom"/>
</dbReference>
<comment type="similarity">
    <text evidence="1">Belongs to the ATP-dependent AMP-binding enzyme family.</text>
</comment>